<keyword evidence="2" id="KW-1133">Transmembrane helix</keyword>
<feature type="transmembrane region" description="Helical" evidence="2">
    <location>
        <begin position="128"/>
        <end position="152"/>
    </location>
</feature>
<evidence type="ECO:0000259" key="3">
    <source>
        <dbReference type="Pfam" id="PF24800"/>
    </source>
</evidence>
<evidence type="ECO:0000256" key="1">
    <source>
        <dbReference type="SAM" id="MobiDB-lite"/>
    </source>
</evidence>
<protein>
    <recommendedName>
        <fullName evidence="3">DUF7702 domain-containing protein</fullName>
    </recommendedName>
</protein>
<keyword evidence="2" id="KW-0472">Membrane</keyword>
<feature type="transmembrane region" description="Helical" evidence="2">
    <location>
        <begin position="56"/>
        <end position="80"/>
    </location>
</feature>
<feature type="transmembrane region" description="Helical" evidence="2">
    <location>
        <begin position="92"/>
        <end position="116"/>
    </location>
</feature>
<accession>A0A9W9QG58</accession>
<evidence type="ECO:0000313" key="4">
    <source>
        <dbReference type="EMBL" id="KAJ5335495.1"/>
    </source>
</evidence>
<sequence length="181" mass="20496">MFLLLEMLERTNKYMAIIRKRIFLIPSIITWIDIGISIGGWVAVMHVQNAYLPTPWSQASTALLAVIYLYLVGVFVAFWLRRKDYPETERWGVTGVAVCIPLLAVRLAYSLIFIITSDMKFNAIKGNATAYLVMTMLPEALIIAICTWIIFAKVPLLSADGKQPARKSGDEESQENRLLER</sequence>
<evidence type="ECO:0000313" key="5">
    <source>
        <dbReference type="Proteomes" id="UP001147695"/>
    </source>
</evidence>
<gene>
    <name evidence="4" type="ORF">N7452_007898</name>
</gene>
<dbReference type="InterPro" id="IPR056119">
    <property type="entry name" value="DUF7702"/>
</dbReference>
<reference evidence="4" key="2">
    <citation type="journal article" date="2023" name="IMA Fungus">
        <title>Comparative genomic study of the Penicillium genus elucidates a diverse pangenome and 15 lateral gene transfer events.</title>
        <authorList>
            <person name="Petersen C."/>
            <person name="Sorensen T."/>
            <person name="Nielsen M.R."/>
            <person name="Sondergaard T.E."/>
            <person name="Sorensen J.L."/>
            <person name="Fitzpatrick D.A."/>
            <person name="Frisvad J.C."/>
            <person name="Nielsen K.L."/>
        </authorList>
    </citation>
    <scope>NUCLEOTIDE SEQUENCE</scope>
    <source>
        <strain evidence="4">IBT 35673</strain>
    </source>
</reference>
<feature type="region of interest" description="Disordered" evidence="1">
    <location>
        <begin position="160"/>
        <end position="181"/>
    </location>
</feature>
<feature type="compositionally biased region" description="Basic and acidic residues" evidence="1">
    <location>
        <begin position="167"/>
        <end position="181"/>
    </location>
</feature>
<dbReference type="PANTHER" id="PTHR42109:SF2">
    <property type="entry name" value="INTEGRAL MEMBRANE PROTEIN"/>
    <property type="match status" value="1"/>
</dbReference>
<dbReference type="PANTHER" id="PTHR42109">
    <property type="entry name" value="UNPLACED GENOMIC SCAFFOLD UM_SCAF_CONTIG_1.265, WHOLE GENOME SHOTGUN SEQUENCE"/>
    <property type="match status" value="1"/>
</dbReference>
<feature type="domain" description="DUF7702" evidence="3">
    <location>
        <begin position="4"/>
        <end position="149"/>
    </location>
</feature>
<evidence type="ECO:0000256" key="2">
    <source>
        <dbReference type="SAM" id="Phobius"/>
    </source>
</evidence>
<dbReference type="EMBL" id="JAPZBQ010000004">
    <property type="protein sequence ID" value="KAJ5335495.1"/>
    <property type="molecule type" value="Genomic_DNA"/>
</dbReference>
<dbReference type="AlphaFoldDB" id="A0A9W9QG58"/>
<dbReference type="Proteomes" id="UP001147695">
    <property type="component" value="Unassembled WGS sequence"/>
</dbReference>
<proteinExistence type="predicted"/>
<organism evidence="4 5">
    <name type="scientific">Penicillium brevicompactum</name>
    <dbReference type="NCBI Taxonomy" id="5074"/>
    <lineage>
        <taxon>Eukaryota</taxon>
        <taxon>Fungi</taxon>
        <taxon>Dikarya</taxon>
        <taxon>Ascomycota</taxon>
        <taxon>Pezizomycotina</taxon>
        <taxon>Eurotiomycetes</taxon>
        <taxon>Eurotiomycetidae</taxon>
        <taxon>Eurotiales</taxon>
        <taxon>Aspergillaceae</taxon>
        <taxon>Penicillium</taxon>
    </lineage>
</organism>
<dbReference type="Pfam" id="PF24800">
    <property type="entry name" value="DUF7702"/>
    <property type="match status" value="1"/>
</dbReference>
<name>A0A9W9QG58_PENBR</name>
<keyword evidence="2" id="KW-0812">Transmembrane</keyword>
<reference evidence="4" key="1">
    <citation type="submission" date="2022-12" db="EMBL/GenBank/DDBJ databases">
        <authorList>
            <person name="Petersen C."/>
        </authorList>
    </citation>
    <scope>NUCLEOTIDE SEQUENCE</scope>
    <source>
        <strain evidence="4">IBT 35673</strain>
    </source>
</reference>
<feature type="transmembrane region" description="Helical" evidence="2">
    <location>
        <begin position="21"/>
        <end position="44"/>
    </location>
</feature>
<comment type="caution">
    <text evidence="4">The sequence shown here is derived from an EMBL/GenBank/DDBJ whole genome shotgun (WGS) entry which is preliminary data.</text>
</comment>